<evidence type="ECO:0000256" key="1">
    <source>
        <dbReference type="SAM" id="MobiDB-lite"/>
    </source>
</evidence>
<organism evidence="2 3">
    <name type="scientific">Cordyceps javanica</name>
    <dbReference type="NCBI Taxonomy" id="43265"/>
    <lineage>
        <taxon>Eukaryota</taxon>
        <taxon>Fungi</taxon>
        <taxon>Dikarya</taxon>
        <taxon>Ascomycota</taxon>
        <taxon>Pezizomycotina</taxon>
        <taxon>Sordariomycetes</taxon>
        <taxon>Hypocreomycetidae</taxon>
        <taxon>Hypocreales</taxon>
        <taxon>Cordycipitaceae</taxon>
        <taxon>Cordyceps</taxon>
    </lineage>
</organism>
<comment type="caution">
    <text evidence="2">The sequence shown here is derived from an EMBL/GenBank/DDBJ whole genome shotgun (WGS) entry which is preliminary data.</text>
</comment>
<gene>
    <name evidence="2" type="ORF">IF1G_10428</name>
</gene>
<dbReference type="AlphaFoldDB" id="A0A545UN62"/>
<reference evidence="2 3" key="1">
    <citation type="journal article" date="2019" name="Appl. Microbiol. Biotechnol.">
        <title>Genome sequence of Isaria javanica and comparative genome analysis insights into family S53 peptidase evolution in fungal entomopathogens.</title>
        <authorList>
            <person name="Lin R."/>
            <person name="Zhang X."/>
            <person name="Xin B."/>
            <person name="Zou M."/>
            <person name="Gao Y."/>
            <person name="Qin F."/>
            <person name="Hu Q."/>
            <person name="Xie B."/>
            <person name="Cheng X."/>
        </authorList>
    </citation>
    <scope>NUCLEOTIDE SEQUENCE [LARGE SCALE GENOMIC DNA]</scope>
    <source>
        <strain evidence="2 3">IJ1G</strain>
    </source>
</reference>
<name>A0A545UN62_9HYPO</name>
<evidence type="ECO:0000313" key="2">
    <source>
        <dbReference type="EMBL" id="TQV90907.1"/>
    </source>
</evidence>
<evidence type="ECO:0000313" key="3">
    <source>
        <dbReference type="Proteomes" id="UP000315783"/>
    </source>
</evidence>
<protein>
    <submittedName>
        <fullName evidence="2">Uncharacterized protein</fullName>
    </submittedName>
</protein>
<dbReference type="EMBL" id="SPUK01000022">
    <property type="protein sequence ID" value="TQV90907.1"/>
    <property type="molecule type" value="Genomic_DNA"/>
</dbReference>
<feature type="region of interest" description="Disordered" evidence="1">
    <location>
        <begin position="1"/>
        <end position="59"/>
    </location>
</feature>
<feature type="compositionally biased region" description="Basic and acidic residues" evidence="1">
    <location>
        <begin position="8"/>
        <end position="18"/>
    </location>
</feature>
<proteinExistence type="predicted"/>
<keyword evidence="3" id="KW-1185">Reference proteome</keyword>
<sequence>MTHNASFHLHDTQRKAQDTHSSTPEYTVPFPTQSKLHRQPHLTLPRQLPPGGLFTNGHVHDTVHMSTQDVVWPAP</sequence>
<feature type="compositionally biased region" description="Polar residues" evidence="1">
    <location>
        <begin position="19"/>
        <end position="34"/>
    </location>
</feature>
<accession>A0A545UN62</accession>
<dbReference type="Proteomes" id="UP000315783">
    <property type="component" value="Unassembled WGS sequence"/>
</dbReference>